<evidence type="ECO:0000313" key="9">
    <source>
        <dbReference type="EMBL" id="VDD77692.1"/>
    </source>
</evidence>
<evidence type="ECO:0000313" key="11">
    <source>
        <dbReference type="WBParaSite" id="MCU_011487-RA"/>
    </source>
</evidence>
<sequence length="515" mass="57486">MEVYNWARELLEDVPGGNLKWLILATGVGYLAYRILWWGYVQIQLPPGPIGWPWLGYTRCLGSDAFKEVQLLHRKYGPVVSFRLCGKLVIVLNDEDSIKEAALRQRALIGRHTMLTNHLLAKGFGISNYDGENATFLRRIFIRGLHLVMPGRTCDRLGRSPPVSDDPLNASTDRADLLTEKKLAAECSKLVDFLHRQNGEPVEINSVFRHLVWNVVWVAGFGTDCPLDDNTITELIHCVAENNSVNGPFQFKQMLPNIWYYVLLHSRLARRMLGVDEIWNRYERVTSILSHAVQTVIANPNRSKGCLISQLLDGGGGNVSLQDVNRLAFELMAAGVDTTTLTLVWSCYAIASGKLEVSDGDAFGESHLEVVHRLASVVPMALPHYARFDSRIHGYYVPKGSAVFFNVFAVHQAQLQALAAKRGCPHAQNGISRPKTLLCESAIPFSLGPRACPGFMFATRVITRVMSHIVEQFRIEECSDASDTANCQTGGLTRPPVAQCYRFIARKDINLRAQQ</sequence>
<dbReference type="SUPFAM" id="SSF48264">
    <property type="entry name" value="Cytochrome P450"/>
    <property type="match status" value="1"/>
</dbReference>
<keyword evidence="10" id="KW-1185">Reference proteome</keyword>
<dbReference type="PRINTS" id="PR00463">
    <property type="entry name" value="EP450I"/>
</dbReference>
<dbReference type="OrthoDB" id="639466at2759"/>
<keyword evidence="6 8" id="KW-0503">Monooxygenase</keyword>
<reference evidence="9 10" key="1">
    <citation type="submission" date="2018-10" db="EMBL/GenBank/DDBJ databases">
        <authorList>
            <consortium name="Pathogen Informatics"/>
        </authorList>
    </citation>
    <scope>NUCLEOTIDE SEQUENCE [LARGE SCALE GENOMIC DNA]</scope>
</reference>
<keyword evidence="3 7" id="KW-0479">Metal-binding</keyword>
<dbReference type="Pfam" id="PF00067">
    <property type="entry name" value="p450"/>
    <property type="match status" value="3"/>
</dbReference>
<dbReference type="PRINTS" id="PR00385">
    <property type="entry name" value="P450"/>
</dbReference>
<evidence type="ECO:0000256" key="2">
    <source>
        <dbReference type="ARBA" id="ARBA00022617"/>
    </source>
</evidence>
<dbReference type="InterPro" id="IPR002401">
    <property type="entry name" value="Cyt_P450_E_grp-I"/>
</dbReference>
<dbReference type="STRING" id="53468.A0A0R3U9U6"/>
<dbReference type="WBParaSite" id="MCU_011487-RA">
    <property type="protein sequence ID" value="MCU_011487-RA"/>
    <property type="gene ID" value="MCU_011487"/>
</dbReference>
<evidence type="ECO:0000256" key="1">
    <source>
        <dbReference type="ARBA" id="ARBA00010617"/>
    </source>
</evidence>
<dbReference type="GO" id="GO:0004497">
    <property type="term" value="F:monooxygenase activity"/>
    <property type="evidence" value="ECO:0007669"/>
    <property type="project" value="UniProtKB-KW"/>
</dbReference>
<dbReference type="GO" id="GO:0020037">
    <property type="term" value="F:heme binding"/>
    <property type="evidence" value="ECO:0007669"/>
    <property type="project" value="InterPro"/>
</dbReference>
<comment type="cofactor">
    <cofactor evidence="7">
        <name>heme</name>
        <dbReference type="ChEBI" id="CHEBI:30413"/>
    </cofactor>
</comment>
<dbReference type="PANTHER" id="PTHR24289">
    <property type="entry name" value="STEROID 17-ALPHA-HYDROXYLASE/17,20 LYASE"/>
    <property type="match status" value="1"/>
</dbReference>
<dbReference type="PROSITE" id="PS00086">
    <property type="entry name" value="CYTOCHROME_P450"/>
    <property type="match status" value="1"/>
</dbReference>
<dbReference type="Gene3D" id="1.10.630.10">
    <property type="entry name" value="Cytochrome P450"/>
    <property type="match status" value="2"/>
</dbReference>
<accession>A0A0R3U9U6</accession>
<evidence type="ECO:0000256" key="7">
    <source>
        <dbReference type="PIRSR" id="PIRSR602401-1"/>
    </source>
</evidence>
<dbReference type="AlphaFoldDB" id="A0A0R3U9U6"/>
<protein>
    <submittedName>
        <fullName evidence="11">Cytochrome P450</fullName>
    </submittedName>
</protein>
<dbReference type="Proteomes" id="UP000267029">
    <property type="component" value="Unassembled WGS sequence"/>
</dbReference>
<feature type="binding site" description="axial binding residue" evidence="7">
    <location>
        <position position="452"/>
    </location>
    <ligand>
        <name>heme</name>
        <dbReference type="ChEBI" id="CHEBI:30413"/>
    </ligand>
    <ligandPart>
        <name>Fe</name>
        <dbReference type="ChEBI" id="CHEBI:18248"/>
    </ligandPart>
</feature>
<evidence type="ECO:0000256" key="3">
    <source>
        <dbReference type="ARBA" id="ARBA00022723"/>
    </source>
</evidence>
<evidence type="ECO:0000256" key="6">
    <source>
        <dbReference type="ARBA" id="ARBA00023033"/>
    </source>
</evidence>
<keyword evidence="2 7" id="KW-0349">Heme</keyword>
<proteinExistence type="inferred from homology"/>
<gene>
    <name evidence="9" type="ORF">MCOS_LOCUS3695</name>
</gene>
<evidence type="ECO:0000256" key="5">
    <source>
        <dbReference type="ARBA" id="ARBA00023004"/>
    </source>
</evidence>
<dbReference type="InterPro" id="IPR001128">
    <property type="entry name" value="Cyt_P450"/>
</dbReference>
<organism evidence="9 10">
    <name type="scientific">Mesocestoides corti</name>
    <name type="common">Flatworm</name>
    <dbReference type="NCBI Taxonomy" id="53468"/>
    <lineage>
        <taxon>Eukaryota</taxon>
        <taxon>Metazoa</taxon>
        <taxon>Spiralia</taxon>
        <taxon>Lophotrochozoa</taxon>
        <taxon>Platyhelminthes</taxon>
        <taxon>Cestoda</taxon>
        <taxon>Eucestoda</taxon>
        <taxon>Cyclophyllidea</taxon>
        <taxon>Mesocestoididae</taxon>
        <taxon>Mesocestoides</taxon>
    </lineage>
</organism>
<dbReference type="GO" id="GO:0016705">
    <property type="term" value="F:oxidoreductase activity, acting on paired donors, with incorporation or reduction of molecular oxygen"/>
    <property type="evidence" value="ECO:0007669"/>
    <property type="project" value="InterPro"/>
</dbReference>
<evidence type="ECO:0000313" key="10">
    <source>
        <dbReference type="Proteomes" id="UP000267029"/>
    </source>
</evidence>
<evidence type="ECO:0000256" key="8">
    <source>
        <dbReference type="RuleBase" id="RU000461"/>
    </source>
</evidence>
<comment type="similarity">
    <text evidence="1 8">Belongs to the cytochrome P450 family.</text>
</comment>
<evidence type="ECO:0000256" key="4">
    <source>
        <dbReference type="ARBA" id="ARBA00023002"/>
    </source>
</evidence>
<dbReference type="EMBL" id="UXSR01000931">
    <property type="protein sequence ID" value="VDD77692.1"/>
    <property type="molecule type" value="Genomic_DNA"/>
</dbReference>
<dbReference type="PANTHER" id="PTHR24289:SF1">
    <property type="entry name" value="STEROID 17-ALPHA-HYDROXYLASE_17,20 LYASE"/>
    <property type="match status" value="1"/>
</dbReference>
<keyword evidence="4 8" id="KW-0560">Oxidoreductase</keyword>
<dbReference type="InterPro" id="IPR036396">
    <property type="entry name" value="Cyt_P450_sf"/>
</dbReference>
<dbReference type="InterPro" id="IPR017972">
    <property type="entry name" value="Cyt_P450_CS"/>
</dbReference>
<reference evidence="11" key="2">
    <citation type="submission" date="2019-11" db="UniProtKB">
        <authorList>
            <consortium name="WormBaseParasite"/>
        </authorList>
    </citation>
    <scope>IDENTIFICATION</scope>
</reference>
<dbReference type="GO" id="GO:0005506">
    <property type="term" value="F:iron ion binding"/>
    <property type="evidence" value="ECO:0007669"/>
    <property type="project" value="InterPro"/>
</dbReference>
<name>A0A0R3U9U6_MESCO</name>
<keyword evidence="5 7" id="KW-0408">Iron</keyword>